<feature type="repeat" description="ANK" evidence="1">
    <location>
        <begin position="97"/>
        <end position="129"/>
    </location>
</feature>
<dbReference type="PROSITE" id="PS50954">
    <property type="entry name" value="LEM"/>
    <property type="match status" value="1"/>
</dbReference>
<dbReference type="WBParaSite" id="BXY_0695600.1">
    <property type="protein sequence ID" value="BXY_0695600.1"/>
    <property type="gene ID" value="BXY_0695600"/>
</dbReference>
<sequence>MQNSKEPTKSWCSTQYHQFCENNFPLTKCLTAESSSSEEDTGTFLIIMTSPDLTGFLEDPSLTLHFLAYDKSPKALETVKYLLDVGKFDVNLKESQDLLTPLHIAAHWDNLAMCQLLIHYGANPLSFSSDDQCPVDLATGKSKEFLQKLSNKRGHRKKQRKLLKFIRHVFQPHKTKPAKQLARPPSAPPSFFSRLDGQEPITDQVFTAVTKRNERTSNQSDRTFFTATEGRGRTLSMASERSFVSAPQSTRNSVVLNQNPVFLDFEASPNITMEEANHTRIVPTAPPFSPDATPIANRRVNNGEGDQTPIPAPRNASLLDKNVTKRSQKNEKNDFEKEADNEENLEPVYAKILPKIRSRNLPNQTDNTEELFNAKVEELKALPLHELRARMLKEGVLVGPLDTRNRYLYEKKLAKVLLKQEQEDLSCLEDKFGDVTVSEGKYSRQLERLLNLNDPATMDIGLKELAIVNDFFEKAQISGSTYFVYLLLDPRALNESPTFSEFVDSVFYIGKGINSRSHFHLYEAIKFKNDPKGKENRKCQRIIDIWNAGRGVIVLHPFSNVNSDHALIYEGAIIASVGKSNLSNIRGGDFKPPTDRFTQREKEALGARLIYNSYCIFGNTIKAEITEAKVVIPKSP</sequence>
<dbReference type="GO" id="GO:0004520">
    <property type="term" value="F:DNA endonuclease activity"/>
    <property type="evidence" value="ECO:0007669"/>
    <property type="project" value="TreeGrafter"/>
</dbReference>
<protein>
    <submittedName>
        <fullName evidence="4">LEM domain-containing protein</fullName>
    </submittedName>
</protein>
<dbReference type="InterPro" id="IPR036770">
    <property type="entry name" value="Ankyrin_rpt-contain_sf"/>
</dbReference>
<accession>A0A1I7S1S8</accession>
<name>A0A1I7S1S8_BURXY</name>
<dbReference type="PROSITE" id="PS50297">
    <property type="entry name" value="ANK_REP_REGION"/>
    <property type="match status" value="1"/>
</dbReference>
<evidence type="ECO:0000259" key="2">
    <source>
        <dbReference type="PROSITE" id="PS50954"/>
    </source>
</evidence>
<reference evidence="4" key="1">
    <citation type="submission" date="2016-11" db="UniProtKB">
        <authorList>
            <consortium name="WormBaseParasite"/>
        </authorList>
    </citation>
    <scope>IDENTIFICATION</scope>
</reference>
<evidence type="ECO:0000313" key="4">
    <source>
        <dbReference type="WBParaSite" id="BXY_0695600.1"/>
    </source>
</evidence>
<organism evidence="3 4">
    <name type="scientific">Bursaphelenchus xylophilus</name>
    <name type="common">Pinewood nematode worm</name>
    <name type="synonym">Aphelenchoides xylophilus</name>
    <dbReference type="NCBI Taxonomy" id="6326"/>
    <lineage>
        <taxon>Eukaryota</taxon>
        <taxon>Metazoa</taxon>
        <taxon>Ecdysozoa</taxon>
        <taxon>Nematoda</taxon>
        <taxon>Chromadorea</taxon>
        <taxon>Rhabditida</taxon>
        <taxon>Tylenchina</taxon>
        <taxon>Tylenchomorpha</taxon>
        <taxon>Aphelenchoidea</taxon>
        <taxon>Aphelenchoididae</taxon>
        <taxon>Bursaphelenchus</taxon>
    </lineage>
</organism>
<feature type="domain" description="LEM" evidence="2">
    <location>
        <begin position="376"/>
        <end position="420"/>
    </location>
</feature>
<dbReference type="GO" id="GO:0000724">
    <property type="term" value="P:double-strand break repair via homologous recombination"/>
    <property type="evidence" value="ECO:0007669"/>
    <property type="project" value="TreeGrafter"/>
</dbReference>
<dbReference type="InterPro" id="IPR034998">
    <property type="entry name" value="ANKLE1"/>
</dbReference>
<dbReference type="InterPro" id="IPR002110">
    <property type="entry name" value="Ankyrin_rpt"/>
</dbReference>
<dbReference type="Gene3D" id="1.10.720.40">
    <property type="match status" value="1"/>
</dbReference>
<dbReference type="InterPro" id="IPR011015">
    <property type="entry name" value="LEM/LEM-like_dom_sf"/>
</dbReference>
<dbReference type="GO" id="GO:0000712">
    <property type="term" value="P:resolution of meiotic recombination intermediates"/>
    <property type="evidence" value="ECO:0007669"/>
    <property type="project" value="TreeGrafter"/>
</dbReference>
<keyword evidence="1" id="KW-0040">ANK repeat</keyword>
<evidence type="ECO:0000256" key="1">
    <source>
        <dbReference type="PROSITE-ProRule" id="PRU00023"/>
    </source>
</evidence>
<proteinExistence type="predicted"/>
<dbReference type="Gene3D" id="1.25.40.20">
    <property type="entry name" value="Ankyrin repeat-containing domain"/>
    <property type="match status" value="1"/>
</dbReference>
<dbReference type="PANTHER" id="PTHR46427">
    <property type="entry name" value="ANKYRIN REPEAT AND LEM DOMAIN-CONTAINING PROTEIN 1"/>
    <property type="match status" value="1"/>
</dbReference>
<dbReference type="SUPFAM" id="SSF48403">
    <property type="entry name" value="Ankyrin repeat"/>
    <property type="match status" value="1"/>
</dbReference>
<dbReference type="Proteomes" id="UP000095284">
    <property type="component" value="Unplaced"/>
</dbReference>
<dbReference type="AlphaFoldDB" id="A0A1I7S1S8"/>
<dbReference type="InterPro" id="IPR003887">
    <property type="entry name" value="LEM_dom"/>
</dbReference>
<evidence type="ECO:0000313" key="3">
    <source>
        <dbReference type="Proteomes" id="UP000095284"/>
    </source>
</evidence>
<dbReference type="GO" id="GO:0005737">
    <property type="term" value="C:cytoplasm"/>
    <property type="evidence" value="ECO:0007669"/>
    <property type="project" value="TreeGrafter"/>
</dbReference>
<dbReference type="PROSITE" id="PS50088">
    <property type="entry name" value="ANK_REPEAT"/>
    <property type="match status" value="1"/>
</dbReference>
<dbReference type="eggNOG" id="KOG0504">
    <property type="taxonomic scope" value="Eukaryota"/>
</dbReference>
<dbReference type="Pfam" id="PF12796">
    <property type="entry name" value="Ank_2"/>
    <property type="match status" value="1"/>
</dbReference>
<dbReference type="PANTHER" id="PTHR46427:SF1">
    <property type="entry name" value="ANKYRIN REPEAT AND LEM DOMAIN-CONTAINING PROTEIN 1"/>
    <property type="match status" value="1"/>
</dbReference>
<dbReference type="SMART" id="SM00248">
    <property type="entry name" value="ANK"/>
    <property type="match status" value="2"/>
</dbReference>
<dbReference type="GO" id="GO:0005654">
    <property type="term" value="C:nucleoplasm"/>
    <property type="evidence" value="ECO:0007669"/>
    <property type="project" value="TreeGrafter"/>
</dbReference>
<dbReference type="Pfam" id="PF22945">
    <property type="entry name" value="LEM-3_GIY-YIG"/>
    <property type="match status" value="1"/>
</dbReference>